<accession>Q8ELM8</accession>
<dbReference type="RefSeq" id="WP_011067590.1">
    <property type="nucleotide sequence ID" value="NC_004193.1"/>
</dbReference>
<gene>
    <name evidence="7" type="ordered locus">OB3194</name>
</gene>
<feature type="transmembrane region" description="Helical" evidence="6">
    <location>
        <begin position="109"/>
        <end position="135"/>
    </location>
</feature>
<feature type="transmembrane region" description="Helical" evidence="6">
    <location>
        <begin position="39"/>
        <end position="59"/>
    </location>
</feature>
<dbReference type="PANTHER" id="PTHR30086">
    <property type="entry name" value="ARGININE EXPORTER PROTEIN ARGO"/>
    <property type="match status" value="1"/>
</dbReference>
<comment type="subcellular location">
    <subcellularLocation>
        <location evidence="1">Cell membrane</location>
        <topology evidence="1">Multi-pass membrane protein</topology>
    </subcellularLocation>
</comment>
<dbReference type="OrthoDB" id="7874789at2"/>
<evidence type="ECO:0000313" key="7">
    <source>
        <dbReference type="EMBL" id="BAC15150.1"/>
    </source>
</evidence>
<evidence type="ECO:0000256" key="1">
    <source>
        <dbReference type="ARBA" id="ARBA00004651"/>
    </source>
</evidence>
<dbReference type="AlphaFoldDB" id="Q8ELM8"/>
<keyword evidence="2" id="KW-1003">Cell membrane</keyword>
<dbReference type="InterPro" id="IPR001123">
    <property type="entry name" value="LeuE-type"/>
</dbReference>
<dbReference type="HOGENOM" id="CLU_087840_1_0_9"/>
<reference evidence="7 8" key="2">
    <citation type="journal article" date="2002" name="Nucleic Acids Res.">
        <title>Genome sequence of Oceanobacillus iheyensis isolated from the Iheya Ridge and its unexpected adaptive capabilities to extreme environments.</title>
        <authorList>
            <person name="Takami H."/>
            <person name="Takaki Y."/>
            <person name="Uchiyama I."/>
        </authorList>
    </citation>
    <scope>NUCLEOTIDE SEQUENCE [LARGE SCALE GENOMIC DNA]</scope>
    <source>
        <strain evidence="8">DSM 14371 / CIP 107618 / JCM 11309 / KCTC 3954 / HTE831</strain>
    </source>
</reference>
<evidence type="ECO:0000256" key="5">
    <source>
        <dbReference type="ARBA" id="ARBA00023136"/>
    </source>
</evidence>
<dbReference type="GO" id="GO:0005886">
    <property type="term" value="C:plasma membrane"/>
    <property type="evidence" value="ECO:0007669"/>
    <property type="project" value="UniProtKB-SubCell"/>
</dbReference>
<dbReference type="GO" id="GO:0015171">
    <property type="term" value="F:amino acid transmembrane transporter activity"/>
    <property type="evidence" value="ECO:0007669"/>
    <property type="project" value="TreeGrafter"/>
</dbReference>
<dbReference type="EMBL" id="BA000028">
    <property type="protein sequence ID" value="BAC15150.1"/>
    <property type="molecule type" value="Genomic_DNA"/>
</dbReference>
<dbReference type="Proteomes" id="UP000000822">
    <property type="component" value="Chromosome"/>
</dbReference>
<protein>
    <submittedName>
        <fullName evidence="7">Hypothetical conserved protein</fullName>
    </submittedName>
</protein>
<evidence type="ECO:0000313" key="8">
    <source>
        <dbReference type="Proteomes" id="UP000000822"/>
    </source>
</evidence>
<dbReference type="KEGG" id="oih:OB3194"/>
<name>Q8ELM8_OCEIH</name>
<sequence>MQTFFSYVLLGLSLSIPIGPINAAQLNKGIHQGFFHSWLVGIGGMFADVIFMLLIYFGVAPFLTTPFVKTFLWVFGCFILIYIGMESIIKAKSTLSNTSNIKSTSKLNSFGTGFIIAISNPISIIFWLGIYGSVLAKTTETSTNSQLLIYSSGIFLGIILWDIFMASVATSFRKFFHSKALYWISIVAGIVLIGFGIFFGYEALKAIQYILF</sequence>
<dbReference type="PhylomeDB" id="Q8ELM8"/>
<evidence type="ECO:0000256" key="4">
    <source>
        <dbReference type="ARBA" id="ARBA00022989"/>
    </source>
</evidence>
<keyword evidence="4 6" id="KW-1133">Transmembrane helix</keyword>
<dbReference type="Pfam" id="PF01810">
    <property type="entry name" value="LysE"/>
    <property type="match status" value="1"/>
</dbReference>
<proteinExistence type="predicted"/>
<dbReference type="STRING" id="221109.gene:10735446"/>
<evidence type="ECO:0000256" key="2">
    <source>
        <dbReference type="ARBA" id="ARBA00022475"/>
    </source>
</evidence>
<dbReference type="eggNOG" id="COG1280">
    <property type="taxonomic scope" value="Bacteria"/>
</dbReference>
<feature type="transmembrane region" description="Helical" evidence="6">
    <location>
        <begin position="147"/>
        <end position="168"/>
    </location>
</feature>
<dbReference type="PANTHER" id="PTHR30086:SF6">
    <property type="entry name" value="AMINO ACID EFFLUX PROTEIN YCGF-RELATED"/>
    <property type="match status" value="1"/>
</dbReference>
<feature type="transmembrane region" description="Helical" evidence="6">
    <location>
        <begin position="71"/>
        <end position="89"/>
    </location>
</feature>
<evidence type="ECO:0000256" key="3">
    <source>
        <dbReference type="ARBA" id="ARBA00022692"/>
    </source>
</evidence>
<evidence type="ECO:0000256" key="6">
    <source>
        <dbReference type="SAM" id="Phobius"/>
    </source>
</evidence>
<keyword evidence="8" id="KW-1185">Reference proteome</keyword>
<keyword evidence="5 6" id="KW-0472">Membrane</keyword>
<reference evidence="7 8" key="1">
    <citation type="journal article" date="2001" name="FEMS Microbiol. Lett.">
        <title>Oceanobacillus iheyensis gen. nov., sp. nov., a deep-sea extremely halotolerant and alkaliphilic species isolated from a depth of 1050 m on the Iheya Ridge.</title>
        <authorList>
            <person name="Lu J."/>
            <person name="Nogi Y."/>
            <person name="Takami H."/>
        </authorList>
    </citation>
    <scope>NUCLEOTIDE SEQUENCE [LARGE SCALE GENOMIC DNA]</scope>
    <source>
        <strain evidence="8">DSM 14371 / CIP 107618 / JCM 11309 / KCTC 3954 / HTE831</strain>
    </source>
</reference>
<organism evidence="7 8">
    <name type="scientific">Oceanobacillus iheyensis (strain DSM 14371 / CIP 107618 / JCM 11309 / KCTC 3954 / HTE831)</name>
    <dbReference type="NCBI Taxonomy" id="221109"/>
    <lineage>
        <taxon>Bacteria</taxon>
        <taxon>Bacillati</taxon>
        <taxon>Bacillota</taxon>
        <taxon>Bacilli</taxon>
        <taxon>Bacillales</taxon>
        <taxon>Bacillaceae</taxon>
        <taxon>Oceanobacillus</taxon>
    </lineage>
</organism>
<keyword evidence="3 6" id="KW-0812">Transmembrane</keyword>
<feature type="transmembrane region" description="Helical" evidence="6">
    <location>
        <begin position="180"/>
        <end position="201"/>
    </location>
</feature>